<proteinExistence type="predicted"/>
<reference evidence="1 2" key="1">
    <citation type="submission" date="2014-08" db="EMBL/GenBank/DDBJ databases">
        <authorList>
            <person name="Hassan Y.I."/>
            <person name="Lepp D."/>
            <person name="Zhou T."/>
        </authorList>
    </citation>
    <scope>NUCLEOTIDE SEQUENCE [LARGE SCALE GENOMIC DNA]</scope>
    <source>
        <strain evidence="1 2">IFO13584</strain>
    </source>
</reference>
<sequence length="78" mass="8603">MFEGTRPARIFVLHCLCANCQRPTTRRVQIPRMEGAPTTVDEFIEGLEHNPVPFACGHCESLIGELVGVTIENDHVAA</sequence>
<gene>
    <name evidence="1" type="ORF">JP75_07840</name>
</gene>
<dbReference type="AlphaFoldDB" id="A0A087M3K2"/>
<keyword evidence="2" id="KW-1185">Reference proteome</keyword>
<evidence type="ECO:0000313" key="2">
    <source>
        <dbReference type="Proteomes" id="UP000028981"/>
    </source>
</evidence>
<comment type="caution">
    <text evidence="1">The sequence shown here is derived from an EMBL/GenBank/DDBJ whole genome shotgun (WGS) entry which is preliminary data.</text>
</comment>
<dbReference type="Proteomes" id="UP000028981">
    <property type="component" value="Unassembled WGS sequence"/>
</dbReference>
<evidence type="ECO:0000313" key="1">
    <source>
        <dbReference type="EMBL" id="KFL31455.1"/>
    </source>
</evidence>
<name>A0A087M3K2_9HYPH</name>
<dbReference type="EMBL" id="JQGC01000006">
    <property type="protein sequence ID" value="KFL31455.1"/>
    <property type="molecule type" value="Genomic_DNA"/>
</dbReference>
<protein>
    <submittedName>
        <fullName evidence="1">Uncharacterized protein</fullName>
    </submittedName>
</protein>
<accession>A0A087M3K2</accession>
<organism evidence="1 2">
    <name type="scientific">Devosia riboflavina</name>
    <dbReference type="NCBI Taxonomy" id="46914"/>
    <lineage>
        <taxon>Bacteria</taxon>
        <taxon>Pseudomonadati</taxon>
        <taxon>Pseudomonadota</taxon>
        <taxon>Alphaproteobacteria</taxon>
        <taxon>Hyphomicrobiales</taxon>
        <taxon>Devosiaceae</taxon>
        <taxon>Devosia</taxon>
    </lineage>
</organism>
<dbReference type="STRING" id="46914.JP75_07840"/>